<comment type="similarity">
    <text evidence="1">Belongs to the SIP oxidoreductase family.</text>
</comment>
<dbReference type="PANTHER" id="PTHR30157">
    <property type="entry name" value="FERRIC REDUCTASE, NADPH-DEPENDENT"/>
    <property type="match status" value="1"/>
</dbReference>
<dbReference type="InterPro" id="IPR017927">
    <property type="entry name" value="FAD-bd_FR_type"/>
</dbReference>
<dbReference type="InterPro" id="IPR039374">
    <property type="entry name" value="SIP_fam"/>
</dbReference>
<dbReference type="CDD" id="cd06193">
    <property type="entry name" value="siderophore_interacting"/>
    <property type="match status" value="1"/>
</dbReference>
<dbReference type="SUPFAM" id="SSF63380">
    <property type="entry name" value="Riboflavin synthase domain-like"/>
    <property type="match status" value="1"/>
</dbReference>
<protein>
    <submittedName>
        <fullName evidence="3">NADPH-dependent ferric siderophore reductase</fullName>
    </submittedName>
</protein>
<evidence type="ECO:0000313" key="3">
    <source>
        <dbReference type="EMBL" id="MBB3809007.1"/>
    </source>
</evidence>
<proteinExistence type="inferred from homology"/>
<dbReference type="FunFam" id="2.40.30.10:FF:000055">
    <property type="entry name" value="Siderophore-interacting family protein"/>
    <property type="match status" value="1"/>
</dbReference>
<dbReference type="PANTHER" id="PTHR30157:SF0">
    <property type="entry name" value="NADPH-DEPENDENT FERRIC-CHELATE REDUCTASE"/>
    <property type="match status" value="1"/>
</dbReference>
<dbReference type="Pfam" id="PF08021">
    <property type="entry name" value="FAD_binding_9"/>
    <property type="match status" value="1"/>
</dbReference>
<dbReference type="EMBL" id="JACICC010000002">
    <property type="protein sequence ID" value="MBB3809007.1"/>
    <property type="molecule type" value="Genomic_DNA"/>
</dbReference>
<reference evidence="3 4" key="1">
    <citation type="submission" date="2020-08" db="EMBL/GenBank/DDBJ databases">
        <title>Genomic Encyclopedia of Type Strains, Phase IV (KMG-IV): sequencing the most valuable type-strain genomes for metagenomic binning, comparative biology and taxonomic classification.</title>
        <authorList>
            <person name="Goeker M."/>
        </authorList>
    </citation>
    <scope>NUCLEOTIDE SEQUENCE [LARGE SCALE GENOMIC DNA]</scope>
    <source>
        <strain evidence="3 4">DSM 28760</strain>
    </source>
</reference>
<comment type="caution">
    <text evidence="3">The sequence shown here is derived from an EMBL/GenBank/DDBJ whole genome shotgun (WGS) entry which is preliminary data.</text>
</comment>
<dbReference type="InterPro" id="IPR013113">
    <property type="entry name" value="SIP_FAD-bd"/>
</dbReference>
<organism evidence="3 4">
    <name type="scientific">Pseudochelatococcus contaminans</name>
    <dbReference type="NCBI Taxonomy" id="1538103"/>
    <lineage>
        <taxon>Bacteria</taxon>
        <taxon>Pseudomonadati</taxon>
        <taxon>Pseudomonadota</taxon>
        <taxon>Alphaproteobacteria</taxon>
        <taxon>Hyphomicrobiales</taxon>
        <taxon>Chelatococcaceae</taxon>
        <taxon>Pseudochelatococcus</taxon>
    </lineage>
</organism>
<accession>A0A7W5Z2R6</accession>
<evidence type="ECO:0000256" key="1">
    <source>
        <dbReference type="ARBA" id="ARBA00035644"/>
    </source>
</evidence>
<evidence type="ECO:0000313" key="4">
    <source>
        <dbReference type="Proteomes" id="UP000537592"/>
    </source>
</evidence>
<evidence type="ECO:0000259" key="2">
    <source>
        <dbReference type="PROSITE" id="PS51384"/>
    </source>
</evidence>
<dbReference type="InterPro" id="IPR017938">
    <property type="entry name" value="Riboflavin_synthase-like_b-brl"/>
</dbReference>
<sequence>MTTTDPDAGVPDSERHRTERVRHPLRIRLLTVKRVHPLTPGMVRITLAGDDLAGFYSGAHDDHVKLFFPRAGEALPVLPKLEEGRVLVDENNRPTARDYTPRHYDASAGELDIDFALHESGPASDWARAAQPGDHLGVAGPRGSFVVRDDFDWYLLVGDETALPAIARRLEELRPEARALVVAEVADADAEQPLSSRADLQVQWLHRDGRTPGDNTLLADAIGKLALPAGDGYVWIACESLTAKRLRDILLATHGHPKAWLKASGYWKKGVANSHDEHAD</sequence>
<name>A0A7W5Z2R6_9HYPH</name>
<dbReference type="Gene3D" id="2.40.30.10">
    <property type="entry name" value="Translation factors"/>
    <property type="match status" value="1"/>
</dbReference>
<dbReference type="RefSeq" id="WP_183751012.1">
    <property type="nucleotide sequence ID" value="NZ_JACICC010000002.1"/>
</dbReference>
<dbReference type="InterPro" id="IPR007037">
    <property type="entry name" value="SIP_rossman_dom"/>
</dbReference>
<dbReference type="InterPro" id="IPR039261">
    <property type="entry name" value="FNR_nucleotide-bd"/>
</dbReference>
<keyword evidence="4" id="KW-1185">Reference proteome</keyword>
<dbReference type="Gene3D" id="3.40.50.80">
    <property type="entry name" value="Nucleotide-binding domain of ferredoxin-NADP reductase (FNR) module"/>
    <property type="match status" value="1"/>
</dbReference>
<dbReference type="GO" id="GO:0016491">
    <property type="term" value="F:oxidoreductase activity"/>
    <property type="evidence" value="ECO:0007669"/>
    <property type="project" value="InterPro"/>
</dbReference>
<gene>
    <name evidence="3" type="ORF">FHS81_001077</name>
</gene>
<dbReference type="Proteomes" id="UP000537592">
    <property type="component" value="Unassembled WGS sequence"/>
</dbReference>
<dbReference type="AlphaFoldDB" id="A0A7W5Z2R6"/>
<dbReference type="Pfam" id="PF04954">
    <property type="entry name" value="SIP"/>
    <property type="match status" value="1"/>
</dbReference>
<feature type="domain" description="FAD-binding FR-type" evidence="2">
    <location>
        <begin position="25"/>
        <end position="148"/>
    </location>
</feature>
<dbReference type="PROSITE" id="PS51384">
    <property type="entry name" value="FAD_FR"/>
    <property type="match status" value="1"/>
</dbReference>